<dbReference type="PROSITE" id="PS50043">
    <property type="entry name" value="HTH_LUXR_2"/>
    <property type="match status" value="1"/>
</dbReference>
<dbReference type="InterPro" id="IPR000792">
    <property type="entry name" value="Tscrpt_reg_LuxR_C"/>
</dbReference>
<evidence type="ECO:0000259" key="4">
    <source>
        <dbReference type="PROSITE" id="PS50043"/>
    </source>
</evidence>
<evidence type="ECO:0000256" key="3">
    <source>
        <dbReference type="ARBA" id="ARBA00023163"/>
    </source>
</evidence>
<evidence type="ECO:0000313" key="6">
    <source>
        <dbReference type="Proteomes" id="UP000259465"/>
    </source>
</evidence>
<feature type="domain" description="HTH luxR-type" evidence="4">
    <location>
        <begin position="173"/>
        <end position="238"/>
    </location>
</feature>
<keyword evidence="3" id="KW-0804">Transcription</keyword>
<name>A0AAD0RVE3_9NEIS</name>
<keyword evidence="1" id="KW-0805">Transcription regulation</keyword>
<dbReference type="InterPro" id="IPR036693">
    <property type="entry name" value="TF_LuxR_autoind-bd_dom_sf"/>
</dbReference>
<gene>
    <name evidence="5" type="ORF">D1345_21870</name>
</gene>
<dbReference type="Proteomes" id="UP000259465">
    <property type="component" value="Chromosome"/>
</dbReference>
<keyword evidence="2" id="KW-0238">DNA-binding</keyword>
<dbReference type="PANTHER" id="PTHR44688:SF25">
    <property type="entry name" value="HTH LUXR-TYPE DOMAIN-CONTAINING PROTEIN"/>
    <property type="match status" value="1"/>
</dbReference>
<sequence length="246" mass="27646">MPAQKHVIRVLPDLLSTTTTEQLKQRCQQLVSNIGMDFFLIGIESVNGDTPAPRVETNYPAVWMERYARLEWVKRDPVVRHCRQSAVPLIWHRGRFEDEAAQHLFEEASAYGVSAGVAASLRGVGRNQQMMMTVACDARADARTDQWLQTLTPTVHLLCSYAYEAVCRIEEASQATAVNLTQREHECLRWAAAGKTSWETSRILRCSESTVNFHIRNIINKLKVSNRSQAVARALAQGLIPPDSIS</sequence>
<accession>A0AAD0RVE3</accession>
<dbReference type="CDD" id="cd06170">
    <property type="entry name" value="LuxR_C_like"/>
    <property type="match status" value="1"/>
</dbReference>
<dbReference type="SUPFAM" id="SSF46894">
    <property type="entry name" value="C-terminal effector domain of the bipartite response regulators"/>
    <property type="match status" value="1"/>
</dbReference>
<dbReference type="Pfam" id="PF03472">
    <property type="entry name" value="Autoind_bind"/>
    <property type="match status" value="1"/>
</dbReference>
<proteinExistence type="predicted"/>
<organism evidence="5 6">
    <name type="scientific">Chromobacterium rhizoryzae</name>
    <dbReference type="NCBI Taxonomy" id="1778675"/>
    <lineage>
        <taxon>Bacteria</taxon>
        <taxon>Pseudomonadati</taxon>
        <taxon>Pseudomonadota</taxon>
        <taxon>Betaproteobacteria</taxon>
        <taxon>Neisseriales</taxon>
        <taxon>Chromobacteriaceae</taxon>
        <taxon>Chromobacterium</taxon>
    </lineage>
</organism>
<dbReference type="InterPro" id="IPR036388">
    <property type="entry name" value="WH-like_DNA-bd_sf"/>
</dbReference>
<dbReference type="SUPFAM" id="SSF75516">
    <property type="entry name" value="Pheromone-binding domain of LuxR-like quorum-sensing transcription factors"/>
    <property type="match status" value="1"/>
</dbReference>
<dbReference type="PRINTS" id="PR00038">
    <property type="entry name" value="HTHLUXR"/>
</dbReference>
<protein>
    <recommendedName>
        <fullName evidence="4">HTH luxR-type domain-containing protein</fullName>
    </recommendedName>
</protein>
<dbReference type="InterPro" id="IPR005143">
    <property type="entry name" value="TF_LuxR_autoind-bd_dom"/>
</dbReference>
<dbReference type="KEGG" id="crz:D1345_21870"/>
<dbReference type="GO" id="GO:0006355">
    <property type="term" value="P:regulation of DNA-templated transcription"/>
    <property type="evidence" value="ECO:0007669"/>
    <property type="project" value="InterPro"/>
</dbReference>
<evidence type="ECO:0000256" key="2">
    <source>
        <dbReference type="ARBA" id="ARBA00023125"/>
    </source>
</evidence>
<reference evidence="5 6" key="1">
    <citation type="submission" date="2018-08" db="EMBL/GenBank/DDBJ databases">
        <title>Complete genome sequence of JP2-74.</title>
        <authorList>
            <person name="Wu L."/>
        </authorList>
    </citation>
    <scope>NUCLEOTIDE SEQUENCE [LARGE SCALE GENOMIC DNA]</scope>
    <source>
        <strain evidence="5 6">JP2-74</strain>
    </source>
</reference>
<dbReference type="InterPro" id="IPR016032">
    <property type="entry name" value="Sig_transdc_resp-reg_C-effctor"/>
</dbReference>
<dbReference type="Gene3D" id="3.30.450.80">
    <property type="entry name" value="Transcription factor LuxR-like, autoinducer-binding domain"/>
    <property type="match status" value="1"/>
</dbReference>
<evidence type="ECO:0000313" key="5">
    <source>
        <dbReference type="EMBL" id="AXT48648.1"/>
    </source>
</evidence>
<dbReference type="RefSeq" id="WP_118268468.1">
    <property type="nucleotide sequence ID" value="NZ_CP031968.1"/>
</dbReference>
<dbReference type="GO" id="GO:0003677">
    <property type="term" value="F:DNA binding"/>
    <property type="evidence" value="ECO:0007669"/>
    <property type="project" value="UniProtKB-KW"/>
</dbReference>
<evidence type="ECO:0000256" key="1">
    <source>
        <dbReference type="ARBA" id="ARBA00023015"/>
    </source>
</evidence>
<dbReference type="PANTHER" id="PTHR44688">
    <property type="entry name" value="DNA-BINDING TRANSCRIPTIONAL ACTIVATOR DEVR_DOSR"/>
    <property type="match status" value="1"/>
</dbReference>
<dbReference type="Gene3D" id="1.10.10.10">
    <property type="entry name" value="Winged helix-like DNA-binding domain superfamily/Winged helix DNA-binding domain"/>
    <property type="match status" value="1"/>
</dbReference>
<dbReference type="SMART" id="SM00421">
    <property type="entry name" value="HTH_LUXR"/>
    <property type="match status" value="1"/>
</dbReference>
<dbReference type="AlphaFoldDB" id="A0AAD0RVE3"/>
<dbReference type="EMBL" id="CP031968">
    <property type="protein sequence ID" value="AXT48648.1"/>
    <property type="molecule type" value="Genomic_DNA"/>
</dbReference>
<dbReference type="Pfam" id="PF00196">
    <property type="entry name" value="GerE"/>
    <property type="match status" value="1"/>
</dbReference>
<keyword evidence="6" id="KW-1185">Reference proteome</keyword>